<keyword evidence="6 10" id="KW-0805">Transcription regulation</keyword>
<evidence type="ECO:0000256" key="7">
    <source>
        <dbReference type="ARBA" id="ARBA00023163"/>
    </source>
</evidence>
<evidence type="ECO:0000256" key="6">
    <source>
        <dbReference type="ARBA" id="ARBA00023015"/>
    </source>
</evidence>
<organism evidence="12 13">
    <name type="scientific">Triticum turgidum subsp. durum</name>
    <name type="common">Durum wheat</name>
    <name type="synonym">Triticum durum</name>
    <dbReference type="NCBI Taxonomy" id="4567"/>
    <lineage>
        <taxon>Eukaryota</taxon>
        <taxon>Viridiplantae</taxon>
        <taxon>Streptophyta</taxon>
        <taxon>Embryophyta</taxon>
        <taxon>Tracheophyta</taxon>
        <taxon>Spermatophyta</taxon>
        <taxon>Magnoliopsida</taxon>
        <taxon>Liliopsida</taxon>
        <taxon>Poales</taxon>
        <taxon>Poaceae</taxon>
        <taxon>BOP clade</taxon>
        <taxon>Pooideae</taxon>
        <taxon>Triticodae</taxon>
        <taxon>Triticeae</taxon>
        <taxon>Triticinae</taxon>
        <taxon>Triticum</taxon>
    </lineage>
</organism>
<reference evidence="12 13" key="1">
    <citation type="submission" date="2017-09" db="EMBL/GenBank/DDBJ databases">
        <authorList>
            <consortium name="International Durum Wheat Genome Sequencing Consortium (IDWGSC)"/>
            <person name="Milanesi L."/>
        </authorList>
    </citation>
    <scope>NUCLEOTIDE SEQUENCE [LARGE SCALE GENOMIC DNA]</scope>
    <source>
        <strain evidence="13">cv. Svevo</strain>
    </source>
</reference>
<evidence type="ECO:0000256" key="3">
    <source>
        <dbReference type="ARBA" id="ARBA00006728"/>
    </source>
</evidence>
<keyword evidence="8 10" id="KW-0539">Nucleus</keyword>
<dbReference type="OMA" id="PNHAGAC"/>
<evidence type="ECO:0000256" key="1">
    <source>
        <dbReference type="ARBA" id="ARBA00002159"/>
    </source>
</evidence>
<evidence type="ECO:0000256" key="9">
    <source>
        <dbReference type="ARBA" id="ARBA00023294"/>
    </source>
</evidence>
<dbReference type="Gramene" id="TRITD7Bv1G010770.2">
    <property type="protein sequence ID" value="TRITD7Bv1G010770.2"/>
    <property type="gene ID" value="TRITD7Bv1G010770"/>
</dbReference>
<feature type="domain" description="PB1" evidence="11">
    <location>
        <begin position="87"/>
        <end position="184"/>
    </location>
</feature>
<keyword evidence="5 10" id="KW-0678">Repressor</keyword>
<protein>
    <recommendedName>
        <fullName evidence="10">Auxin-responsive protein</fullName>
    </recommendedName>
</protein>
<comment type="similarity">
    <text evidence="3 10">Belongs to the Aux/IAA family.</text>
</comment>
<evidence type="ECO:0000256" key="10">
    <source>
        <dbReference type="RuleBase" id="RU004549"/>
    </source>
</evidence>
<keyword evidence="7 10" id="KW-0804">Transcription</keyword>
<dbReference type="GO" id="GO:0005634">
    <property type="term" value="C:nucleus"/>
    <property type="evidence" value="ECO:0007669"/>
    <property type="project" value="UniProtKB-SubCell"/>
</dbReference>
<accession>A0A9R0ZSA4</accession>
<dbReference type="PANTHER" id="PTHR31734">
    <property type="entry name" value="AUXIN-RESPONSIVE PROTEIN IAA17"/>
    <property type="match status" value="1"/>
</dbReference>
<dbReference type="InterPro" id="IPR033389">
    <property type="entry name" value="AUX/IAA_dom"/>
</dbReference>
<evidence type="ECO:0000256" key="8">
    <source>
        <dbReference type="ARBA" id="ARBA00023242"/>
    </source>
</evidence>
<dbReference type="PROSITE" id="PS51745">
    <property type="entry name" value="PB1"/>
    <property type="match status" value="1"/>
</dbReference>
<keyword evidence="9 10" id="KW-0927">Auxin signaling pathway</keyword>
<dbReference type="PANTHER" id="PTHR31734:SF38">
    <property type="entry name" value="AUXIN-RESPONSIVE PROTEIN IAA29"/>
    <property type="match status" value="1"/>
</dbReference>
<dbReference type="Gene3D" id="3.10.20.90">
    <property type="entry name" value="Phosphatidylinositol 3-kinase Catalytic Subunit, Chain A, domain 1"/>
    <property type="match status" value="1"/>
</dbReference>
<dbReference type="SUPFAM" id="SSF54277">
    <property type="entry name" value="CAD &amp; PB1 domains"/>
    <property type="match status" value="1"/>
</dbReference>
<proteinExistence type="inferred from homology"/>
<evidence type="ECO:0000256" key="5">
    <source>
        <dbReference type="ARBA" id="ARBA00022491"/>
    </source>
</evidence>
<dbReference type="Proteomes" id="UP000324705">
    <property type="component" value="Chromosome 7B"/>
</dbReference>
<evidence type="ECO:0000313" key="13">
    <source>
        <dbReference type="Proteomes" id="UP000324705"/>
    </source>
</evidence>
<dbReference type="InterPro" id="IPR003311">
    <property type="entry name" value="AUX_IAA"/>
</dbReference>
<dbReference type="AlphaFoldDB" id="A0A9R0ZSA4"/>
<dbReference type="InterPro" id="IPR053793">
    <property type="entry name" value="PB1-like"/>
</dbReference>
<dbReference type="GO" id="GO:0009734">
    <property type="term" value="P:auxin-activated signaling pathway"/>
    <property type="evidence" value="ECO:0007669"/>
    <property type="project" value="UniProtKB-UniRule"/>
</dbReference>
<sequence length="184" mass="20501">MELELELGLAPPNHAGACGKRGTKEAFGIIEATLPLFLRDDDDGGDHGSGDARHWEMGNKVACNSCRRKRLVGWPPVKIGHRPRSNGGHVKVKMEGVPIGRKVDLSRHASYHQLHHTLRLMFPSSTNHYGDPDVREEPDRHGCRRGRAPYAVTCEDGDGDWMLVGDAPWEDFARSARRLKILLV</sequence>
<evidence type="ECO:0000259" key="11">
    <source>
        <dbReference type="PROSITE" id="PS51745"/>
    </source>
</evidence>
<dbReference type="GO" id="GO:0006355">
    <property type="term" value="P:regulation of DNA-templated transcription"/>
    <property type="evidence" value="ECO:0007669"/>
    <property type="project" value="InterPro"/>
</dbReference>
<gene>
    <name evidence="12" type="ORF">TRITD_7Bv1G010770</name>
</gene>
<comment type="function">
    <text evidence="1 10">Aux/IAA proteins are short-lived transcriptional factors that function as repressors of early auxin response genes at low auxin concentrations.</text>
</comment>
<name>A0A9R0ZSA4_TRITD</name>
<evidence type="ECO:0000313" key="12">
    <source>
        <dbReference type="EMBL" id="VAI82997.1"/>
    </source>
</evidence>
<comment type="subunit">
    <text evidence="4 10">Homodimers and heterodimers.</text>
</comment>
<comment type="subcellular location">
    <subcellularLocation>
        <location evidence="2 10">Nucleus</location>
    </subcellularLocation>
</comment>
<dbReference type="Pfam" id="PF02309">
    <property type="entry name" value="AUX_IAA"/>
    <property type="match status" value="1"/>
</dbReference>
<dbReference type="EMBL" id="LT934124">
    <property type="protein sequence ID" value="VAI82997.1"/>
    <property type="molecule type" value="Genomic_DNA"/>
</dbReference>
<evidence type="ECO:0000256" key="4">
    <source>
        <dbReference type="ARBA" id="ARBA00011726"/>
    </source>
</evidence>
<evidence type="ECO:0000256" key="2">
    <source>
        <dbReference type="ARBA" id="ARBA00004123"/>
    </source>
</evidence>
<keyword evidence="13" id="KW-1185">Reference proteome</keyword>